<evidence type="ECO:0000313" key="2">
    <source>
        <dbReference type="Proteomes" id="UP000005361"/>
    </source>
</evidence>
<organism evidence="1 2">
    <name type="scientific">Pelosinus fermentans JBW45</name>
    <dbReference type="NCBI Taxonomy" id="1192197"/>
    <lineage>
        <taxon>Bacteria</taxon>
        <taxon>Bacillati</taxon>
        <taxon>Bacillota</taxon>
        <taxon>Negativicutes</taxon>
        <taxon>Selenomonadales</taxon>
        <taxon>Sporomusaceae</taxon>
        <taxon>Pelosinus</taxon>
    </lineage>
</organism>
<reference evidence="1 2" key="1">
    <citation type="journal article" date="2015" name="Genome Announc.">
        <title>Complete Genome Sequence of Pelosinus fermentans JBW45, a Member of a Remarkably Competitive Group of Negativicutes in the Firmicutes Phylum.</title>
        <authorList>
            <person name="De Leon K.B."/>
            <person name="Utturkar S.M."/>
            <person name="Camilleri L.B."/>
            <person name="Elias D.A."/>
            <person name="Arkin A.P."/>
            <person name="Fields M.W."/>
            <person name="Brown S.D."/>
            <person name="Wall J.D."/>
        </authorList>
    </citation>
    <scope>NUCLEOTIDE SEQUENCE [LARGE SCALE GENOMIC DNA]</scope>
    <source>
        <strain evidence="1 2">JBW45</strain>
    </source>
</reference>
<dbReference type="Proteomes" id="UP000005361">
    <property type="component" value="Chromosome"/>
</dbReference>
<dbReference type="EMBL" id="CP010978">
    <property type="protein sequence ID" value="AJQ26928.1"/>
    <property type="molecule type" value="Genomic_DNA"/>
</dbReference>
<evidence type="ECO:0000313" key="1">
    <source>
        <dbReference type="EMBL" id="AJQ26928.1"/>
    </source>
</evidence>
<reference evidence="2" key="2">
    <citation type="submission" date="2015-02" db="EMBL/GenBank/DDBJ databases">
        <title>Complete Genome Sequence of Pelosinus fermentans JBW45.</title>
        <authorList>
            <person name="De Leon K.B."/>
            <person name="Utturkar S.M."/>
            <person name="Camilleri L.B."/>
            <person name="Arkin A.P."/>
            <person name="Fields M.W."/>
            <person name="Brown S.D."/>
            <person name="Wall J.D."/>
        </authorList>
    </citation>
    <scope>NUCLEOTIDE SEQUENCE [LARGE SCALE GENOMIC DNA]</scope>
    <source>
        <strain evidence="2">JBW45</strain>
    </source>
</reference>
<accession>I9NM96</accession>
<dbReference type="STRING" id="1192197.JBW_01578"/>
<dbReference type="HOGENOM" id="CLU_679439_0_0_9"/>
<sequence>MATQISETLEFKTQIHRSWENIEQRMALRKYPRRSVSYDYYGMTASQSQYLRALSYAKQNEQIEIPLWQAACRLTENAYANHSILHVTPQDLWQFRGCSGIIFWHNDTSGGERYFTNAIHGDGSIQLTEVIERNYLSKQIAILPVSYGYLKPEDDYSSYTDSHVTMQLNVDLQSDYAKIYLPTSLDENHFEIWGTKTPFQNEIPASYAGVDLFPLAPSWTKDLSSNFTRNATMLDNTSGIVKYDLKSINGSENKEIEYVLATRSEINNFQRFFTKCKGRWKSFYAPTWLSDMVLVEDVPKGQSYMMVDWSLYWKYYTSMVRRKLIVVFLKSGSVRTIRIAGYSTDETGKFGKVYLDSPISAELLKKDVVMISFLCRYRFDSDTLTTEYDTTGTATISTVLTEVTI</sequence>
<protein>
    <submittedName>
        <fullName evidence="1">Uncharacterized protein</fullName>
    </submittedName>
</protein>
<dbReference type="OrthoDB" id="1633476at2"/>
<name>I9NM96_9FIRM</name>
<dbReference type="KEGG" id="pft:JBW_01578"/>
<dbReference type="RefSeq" id="WP_007959744.1">
    <property type="nucleotide sequence ID" value="NZ_CP010978.1"/>
</dbReference>
<proteinExistence type="predicted"/>
<gene>
    <name evidence="1" type="ORF">JBW_01578</name>
</gene>
<dbReference type="AlphaFoldDB" id="I9NM96"/>